<dbReference type="PANTHER" id="PTHR38688">
    <property type="entry name" value="PYR_REDOX_2 DOMAIN-CONTAINING PROTEIN"/>
    <property type="match status" value="1"/>
</dbReference>
<dbReference type="SUPFAM" id="SSF51971">
    <property type="entry name" value="Nucleotide-binding domain"/>
    <property type="match status" value="1"/>
</dbReference>
<dbReference type="PRINTS" id="PR00411">
    <property type="entry name" value="PNDRDTASEI"/>
</dbReference>
<keyword evidence="2" id="KW-1185">Reference proteome</keyword>
<accession>A0A177TW30</accession>
<evidence type="ECO:0000313" key="2">
    <source>
        <dbReference type="Proteomes" id="UP000077521"/>
    </source>
</evidence>
<dbReference type="Proteomes" id="UP000077521">
    <property type="component" value="Unassembled WGS sequence"/>
</dbReference>
<name>A0A177TW30_9BASI</name>
<sequence>MATTAVLSAASPFALRRGFSTAAAAAAIAAPYHLSFAAPLPRYAPTRRRTFTTQQQRSTSSPPPAQALVVGAGPAGLAATGILTDLGLASRSLIWADPIFNGGRVQERYREVPSNTKVHTFLDYARACEVFREIEARAGEGNAIQVLAGLDQEKGCELGRAVDAAQVLIQGMVEKKEVRQVVGNVSAADWTADGVWNVTLDSGETFSTERIVLATGSLPKPSITPPGTTLTPLNLDDILHPSTLHKILPNPTQARIAVVGASHSAVLAIRNLYNAGVPHIVNFARSELKYAIYKEGYILYDNTGLKGLAADWAREYMEENGPKRDASRITRVRLPGPEATNPSEEEVYAKHLEGCTHILHAWGYQPRPIPQITASGDAEIAGKVKGVEFDHDTGRFWWKMGSGGGEKKYVPRLFGCGIAFPARVTDPEGNVELAVGFIKFMKFLKNVGKNWAQA</sequence>
<evidence type="ECO:0008006" key="3">
    <source>
        <dbReference type="Google" id="ProtNLM"/>
    </source>
</evidence>
<dbReference type="AlphaFoldDB" id="A0A177TW30"/>
<comment type="caution">
    <text evidence="1">The sequence shown here is derived from an EMBL/GenBank/DDBJ whole genome shotgun (WGS) entry which is preliminary data.</text>
</comment>
<proteinExistence type="predicted"/>
<dbReference type="InterPro" id="IPR036188">
    <property type="entry name" value="FAD/NAD-bd_sf"/>
</dbReference>
<dbReference type="Gene3D" id="3.50.50.60">
    <property type="entry name" value="FAD/NAD(P)-binding domain"/>
    <property type="match status" value="1"/>
</dbReference>
<organism evidence="1 2">
    <name type="scientific">Tilletia indica</name>
    <dbReference type="NCBI Taxonomy" id="43049"/>
    <lineage>
        <taxon>Eukaryota</taxon>
        <taxon>Fungi</taxon>
        <taxon>Dikarya</taxon>
        <taxon>Basidiomycota</taxon>
        <taxon>Ustilaginomycotina</taxon>
        <taxon>Exobasidiomycetes</taxon>
        <taxon>Tilletiales</taxon>
        <taxon>Tilletiaceae</taxon>
        <taxon>Tilletia</taxon>
    </lineage>
</organism>
<dbReference type="InterPro" id="IPR053275">
    <property type="entry name" value="Agnestin_monoxygenase"/>
</dbReference>
<protein>
    <recommendedName>
        <fullName evidence="3">FAD/NAD(P)-binding domain-containing protein</fullName>
    </recommendedName>
</protein>
<gene>
    <name evidence="1" type="ORF">A4X13_0g4372</name>
</gene>
<dbReference type="PRINTS" id="PR00368">
    <property type="entry name" value="FADPNR"/>
</dbReference>
<evidence type="ECO:0000313" key="1">
    <source>
        <dbReference type="EMBL" id="KAE8250809.1"/>
    </source>
</evidence>
<reference evidence="1" key="1">
    <citation type="submission" date="2016-04" db="EMBL/GenBank/DDBJ databases">
        <authorList>
            <person name="Nguyen H.D."/>
            <person name="Samba Siva P."/>
            <person name="Cullis J."/>
            <person name="Levesque C.A."/>
            <person name="Hambleton S."/>
        </authorList>
    </citation>
    <scope>NUCLEOTIDE SEQUENCE</scope>
    <source>
        <strain evidence="1">DAOMC 236416</strain>
    </source>
</reference>
<dbReference type="PANTHER" id="PTHR38688:SF1">
    <property type="entry name" value="FAD_NAD(P)-BINDING DOMAIN-CONTAINING PROTEIN"/>
    <property type="match status" value="1"/>
</dbReference>
<dbReference type="EMBL" id="LWDF02000284">
    <property type="protein sequence ID" value="KAE8250809.1"/>
    <property type="molecule type" value="Genomic_DNA"/>
</dbReference>
<reference evidence="1" key="2">
    <citation type="journal article" date="2019" name="IMA Fungus">
        <title>Genome sequencing and comparison of five Tilletia species to identify candidate genes for the detection of regulated species infecting wheat.</title>
        <authorList>
            <person name="Nguyen H.D.T."/>
            <person name="Sultana T."/>
            <person name="Kesanakurti P."/>
            <person name="Hambleton S."/>
        </authorList>
    </citation>
    <scope>NUCLEOTIDE SEQUENCE</scope>
    <source>
        <strain evidence="1">DAOMC 236416</strain>
    </source>
</reference>